<accession>A0ABS3YAL6</accession>
<dbReference type="RefSeq" id="WP_209144214.1">
    <property type="nucleotide sequence ID" value="NZ_JAGHKP010000001.1"/>
</dbReference>
<comment type="caution">
    <text evidence="2">The sequence shown here is derived from an EMBL/GenBank/DDBJ whole genome shotgun (WGS) entry which is preliminary data.</text>
</comment>
<keyword evidence="3" id="KW-1185">Reference proteome</keyword>
<evidence type="ECO:0000256" key="1">
    <source>
        <dbReference type="SAM" id="SignalP"/>
    </source>
</evidence>
<feature type="chain" id="PRO_5047408202" description="DUF4843 domain-containing protein" evidence="1">
    <location>
        <begin position="25"/>
        <end position="135"/>
    </location>
</feature>
<protein>
    <recommendedName>
        <fullName evidence="4">DUF4843 domain-containing protein</fullName>
    </recommendedName>
</protein>
<evidence type="ECO:0000313" key="2">
    <source>
        <dbReference type="EMBL" id="MBO9151732.1"/>
    </source>
</evidence>
<proteinExistence type="predicted"/>
<dbReference type="InterPro" id="IPR038468">
    <property type="entry name" value="MmpS_C"/>
</dbReference>
<reference evidence="3" key="1">
    <citation type="submission" date="2021-03" db="EMBL/GenBank/DDBJ databases">
        <title>Assistant Professor.</title>
        <authorList>
            <person name="Huq M.A."/>
        </authorList>
    </citation>
    <scope>NUCLEOTIDE SEQUENCE [LARGE SCALE GENOMIC DNA]</scope>
    <source>
        <strain evidence="3">MAH-28</strain>
    </source>
</reference>
<evidence type="ECO:0008006" key="4">
    <source>
        <dbReference type="Google" id="ProtNLM"/>
    </source>
</evidence>
<dbReference type="Proteomes" id="UP000679126">
    <property type="component" value="Unassembled WGS sequence"/>
</dbReference>
<evidence type="ECO:0000313" key="3">
    <source>
        <dbReference type="Proteomes" id="UP000679126"/>
    </source>
</evidence>
<feature type="signal peptide" evidence="1">
    <location>
        <begin position="1"/>
        <end position="24"/>
    </location>
</feature>
<gene>
    <name evidence="2" type="ORF">J7I43_05900</name>
</gene>
<dbReference type="EMBL" id="JAGHKP010000001">
    <property type="protein sequence ID" value="MBO9151732.1"/>
    <property type="molecule type" value="Genomic_DNA"/>
</dbReference>
<name>A0ABS3YAL6_9BACT</name>
<dbReference type="Gene3D" id="2.60.40.2880">
    <property type="entry name" value="MmpS1-5, C-terminal soluble domain"/>
    <property type="match status" value="1"/>
</dbReference>
<dbReference type="PROSITE" id="PS51257">
    <property type="entry name" value="PROKAR_LIPOPROTEIN"/>
    <property type="match status" value="1"/>
</dbReference>
<organism evidence="2 3">
    <name type="scientific">Chitinophaga chungangae</name>
    <dbReference type="NCBI Taxonomy" id="2821488"/>
    <lineage>
        <taxon>Bacteria</taxon>
        <taxon>Pseudomonadati</taxon>
        <taxon>Bacteroidota</taxon>
        <taxon>Chitinophagia</taxon>
        <taxon>Chitinophagales</taxon>
        <taxon>Chitinophagaceae</taxon>
        <taxon>Chitinophaga</taxon>
    </lineage>
</organism>
<sequence length="135" mass="14652">MNLTFTKKYLGGIFVFFAAVALLASCKKDPVNPLNNYPKDVNIEYRVKSTTGITKADIMFDNQTGGQTSLDEQALPYSVKFRRTGVTYATTIGLGASTDFAGTVVLEIVVDDKVVKTETFTATSVVRGTIAYGFN</sequence>
<keyword evidence="1" id="KW-0732">Signal</keyword>